<name>A0A4S8PJA1_9ACTN</name>
<organism evidence="4 5">
    <name type="scientific">Glycomyces paridis</name>
    <dbReference type="NCBI Taxonomy" id="2126555"/>
    <lineage>
        <taxon>Bacteria</taxon>
        <taxon>Bacillati</taxon>
        <taxon>Actinomycetota</taxon>
        <taxon>Actinomycetes</taxon>
        <taxon>Glycomycetales</taxon>
        <taxon>Glycomycetaceae</taxon>
        <taxon>Glycomyces</taxon>
    </lineage>
</organism>
<accession>A0A4S8PJA1</accession>
<feature type="compositionally biased region" description="Pro residues" evidence="1">
    <location>
        <begin position="1"/>
        <end position="27"/>
    </location>
</feature>
<comment type="caution">
    <text evidence="4">The sequence shown here is derived from an EMBL/GenBank/DDBJ whole genome shotgun (WGS) entry which is preliminary data.</text>
</comment>
<keyword evidence="2" id="KW-0472">Membrane</keyword>
<feature type="transmembrane region" description="Helical" evidence="2">
    <location>
        <begin position="80"/>
        <end position="100"/>
    </location>
</feature>
<evidence type="ECO:0000313" key="4">
    <source>
        <dbReference type="EMBL" id="THV30757.1"/>
    </source>
</evidence>
<dbReference type="AlphaFoldDB" id="A0A4S8PJA1"/>
<gene>
    <name evidence="4" type="ORF">E9998_05080</name>
</gene>
<feature type="transmembrane region" description="Helical" evidence="2">
    <location>
        <begin position="39"/>
        <end position="60"/>
    </location>
</feature>
<reference evidence="4 5" key="1">
    <citation type="journal article" date="2018" name="Int. J. Syst. Evol. Microbiol.">
        <title>Glycomyces paridis sp. nov., isolated from the medicinal plant Paris polyphylla.</title>
        <authorList>
            <person name="Fang X.M."/>
            <person name="Bai J.L."/>
            <person name="Su J."/>
            <person name="Zhao L.L."/>
            <person name="Liu H.Y."/>
            <person name="Ma B.P."/>
            <person name="Zhang Y.Q."/>
            <person name="Yu L.Y."/>
        </authorList>
    </citation>
    <scope>NUCLEOTIDE SEQUENCE [LARGE SCALE GENOMIC DNA]</scope>
    <source>
        <strain evidence="4 5">CPCC 204357</strain>
    </source>
</reference>
<evidence type="ECO:0000313" key="5">
    <source>
        <dbReference type="Proteomes" id="UP000305792"/>
    </source>
</evidence>
<keyword evidence="5" id="KW-1185">Reference proteome</keyword>
<protein>
    <submittedName>
        <fullName evidence="4">DUF4190 domain-containing protein</fullName>
    </submittedName>
</protein>
<dbReference type="OrthoDB" id="4374883at2"/>
<dbReference type="RefSeq" id="WP_136528620.1">
    <property type="nucleotide sequence ID" value="NZ_STGX01000003.1"/>
</dbReference>
<evidence type="ECO:0000256" key="1">
    <source>
        <dbReference type="SAM" id="MobiDB-lite"/>
    </source>
</evidence>
<proteinExistence type="predicted"/>
<feature type="region of interest" description="Disordered" evidence="1">
    <location>
        <begin position="1"/>
        <end position="31"/>
    </location>
</feature>
<dbReference type="Pfam" id="PF13828">
    <property type="entry name" value="DUF4190"/>
    <property type="match status" value="1"/>
</dbReference>
<keyword evidence="2" id="KW-1133">Transmembrane helix</keyword>
<keyword evidence="2" id="KW-0812">Transmembrane</keyword>
<sequence length="109" mass="11093">MSPDDVPSPDPENPSEPPAYPVYPPVPGEGAPHPGTNGMAIASLVVGIVGLCFCFGFIAIPLGSAARRRIETTGQSGDGLAIAGIVLGWLSVGFIALRILRLMADGPGL</sequence>
<dbReference type="Proteomes" id="UP000305792">
    <property type="component" value="Unassembled WGS sequence"/>
</dbReference>
<dbReference type="InterPro" id="IPR025241">
    <property type="entry name" value="DUF4190"/>
</dbReference>
<evidence type="ECO:0000256" key="2">
    <source>
        <dbReference type="SAM" id="Phobius"/>
    </source>
</evidence>
<dbReference type="EMBL" id="STGX01000003">
    <property type="protein sequence ID" value="THV30757.1"/>
    <property type="molecule type" value="Genomic_DNA"/>
</dbReference>
<evidence type="ECO:0000259" key="3">
    <source>
        <dbReference type="Pfam" id="PF13828"/>
    </source>
</evidence>
<feature type="domain" description="DUF4190" evidence="3">
    <location>
        <begin position="39"/>
        <end position="97"/>
    </location>
</feature>